<evidence type="ECO:0000256" key="1">
    <source>
        <dbReference type="SAM" id="MobiDB-lite"/>
    </source>
</evidence>
<feature type="domain" description="HTH cro/C1-type" evidence="3">
    <location>
        <begin position="22"/>
        <end position="76"/>
    </location>
</feature>
<keyword evidence="2" id="KW-1133">Transmembrane helix</keyword>
<accession>A0A1R1S422</accession>
<dbReference type="InterPro" id="IPR036366">
    <property type="entry name" value="PGBDSf"/>
</dbReference>
<dbReference type="GO" id="GO:0003677">
    <property type="term" value="F:DNA binding"/>
    <property type="evidence" value="ECO:0007669"/>
    <property type="project" value="InterPro"/>
</dbReference>
<dbReference type="EMBL" id="ASQP01000566">
    <property type="protein sequence ID" value="OMI33040.1"/>
    <property type="molecule type" value="Genomic_DNA"/>
</dbReference>
<dbReference type="Gene3D" id="1.10.101.10">
    <property type="entry name" value="PGBD-like superfamily/PGBD"/>
    <property type="match status" value="1"/>
</dbReference>
<keyword evidence="2" id="KW-0472">Membrane</keyword>
<dbReference type="SUPFAM" id="SSF47413">
    <property type="entry name" value="lambda repressor-like DNA-binding domains"/>
    <property type="match status" value="1"/>
</dbReference>
<reference evidence="4 5" key="1">
    <citation type="submission" date="2013-05" db="EMBL/GenBank/DDBJ databases">
        <title>Genome sequence of Streptomyces sparsogenes DSM 40356.</title>
        <authorList>
            <person name="Coyne S."/>
            <person name="Seebeck F.P."/>
        </authorList>
    </citation>
    <scope>NUCLEOTIDE SEQUENCE [LARGE SCALE GENOMIC DNA]</scope>
    <source>
        <strain evidence="4 5">DSM 40356</strain>
    </source>
</reference>
<dbReference type="InterPro" id="IPR001387">
    <property type="entry name" value="Cro/C1-type_HTH"/>
</dbReference>
<sequence>MSRWQELPDSLDQRVRQLVAQLRRLKDRSGLSLVSLASKTGYSRSSWERYLNGKALPPRHAVEELARVAGADPVRLLVLHEVAEEAWQQPTAPSSSAGAKDGGGLGVRGEAAAERSAASEELPAVAQPPGVRRFVVLVAVVAAALAGLAAGMLIAAPWGDDGGGGDGTRKAVDTADPRPDSDAAALNGSGRYVFKLGESYPCKVRRTGAGGGLGAGYSTTRTAVLAGPGWEVVEAQCLLRHHRLNPGNVDGVYGQQTIAAVARLQKKAGLPADGIVGPHTWRVLRR</sequence>
<protein>
    <submittedName>
        <fullName evidence="4">Peptidoglycan-binding domain 1 protein</fullName>
    </submittedName>
</protein>
<dbReference type="CDD" id="cd00093">
    <property type="entry name" value="HTH_XRE"/>
    <property type="match status" value="1"/>
</dbReference>
<proteinExistence type="predicted"/>
<dbReference type="Pfam" id="PF13560">
    <property type="entry name" value="HTH_31"/>
    <property type="match status" value="1"/>
</dbReference>
<dbReference type="InterPro" id="IPR002477">
    <property type="entry name" value="Peptidoglycan-bd-like"/>
</dbReference>
<feature type="region of interest" description="Disordered" evidence="1">
    <location>
        <begin position="87"/>
        <end position="112"/>
    </location>
</feature>
<dbReference type="InterPro" id="IPR010982">
    <property type="entry name" value="Lambda_DNA-bd_dom_sf"/>
</dbReference>
<evidence type="ECO:0000256" key="2">
    <source>
        <dbReference type="SAM" id="Phobius"/>
    </source>
</evidence>
<feature type="compositionally biased region" description="Basic and acidic residues" evidence="1">
    <location>
        <begin position="167"/>
        <end position="181"/>
    </location>
</feature>
<dbReference type="GeneID" id="96747143"/>
<dbReference type="PROSITE" id="PS50943">
    <property type="entry name" value="HTH_CROC1"/>
    <property type="match status" value="1"/>
</dbReference>
<dbReference type="SUPFAM" id="SSF47090">
    <property type="entry name" value="PGBD-like"/>
    <property type="match status" value="1"/>
</dbReference>
<name>A0A1R1S422_9ACTN</name>
<evidence type="ECO:0000313" key="4">
    <source>
        <dbReference type="EMBL" id="OMI33040.1"/>
    </source>
</evidence>
<organism evidence="4 5">
    <name type="scientific">Streptomyces sparsogenes DSM 40356</name>
    <dbReference type="NCBI Taxonomy" id="1331668"/>
    <lineage>
        <taxon>Bacteria</taxon>
        <taxon>Bacillati</taxon>
        <taxon>Actinomycetota</taxon>
        <taxon>Actinomycetes</taxon>
        <taxon>Kitasatosporales</taxon>
        <taxon>Streptomycetaceae</taxon>
        <taxon>Streptomyces</taxon>
    </lineage>
</organism>
<keyword evidence="5" id="KW-1185">Reference proteome</keyword>
<dbReference type="InterPro" id="IPR036365">
    <property type="entry name" value="PGBD-like_sf"/>
</dbReference>
<dbReference type="Gene3D" id="1.10.260.40">
    <property type="entry name" value="lambda repressor-like DNA-binding domains"/>
    <property type="match status" value="1"/>
</dbReference>
<feature type="region of interest" description="Disordered" evidence="1">
    <location>
        <begin position="159"/>
        <end position="184"/>
    </location>
</feature>
<dbReference type="Pfam" id="PF01471">
    <property type="entry name" value="PG_binding_1"/>
    <property type="match status" value="1"/>
</dbReference>
<dbReference type="RefSeq" id="WP_065967066.1">
    <property type="nucleotide sequence ID" value="NZ_ASQP01000566.1"/>
</dbReference>
<dbReference type="AlphaFoldDB" id="A0A1R1S422"/>
<comment type="caution">
    <text evidence="4">The sequence shown here is derived from an EMBL/GenBank/DDBJ whole genome shotgun (WGS) entry which is preliminary data.</text>
</comment>
<dbReference type="SMART" id="SM00530">
    <property type="entry name" value="HTH_XRE"/>
    <property type="match status" value="1"/>
</dbReference>
<gene>
    <name evidence="4" type="ORF">SPAR_43501</name>
</gene>
<evidence type="ECO:0000259" key="3">
    <source>
        <dbReference type="PROSITE" id="PS50943"/>
    </source>
</evidence>
<evidence type="ECO:0000313" key="5">
    <source>
        <dbReference type="Proteomes" id="UP000186168"/>
    </source>
</evidence>
<dbReference type="STRING" id="67365.GCA_001704635_02310"/>
<keyword evidence="2" id="KW-0812">Transmembrane</keyword>
<feature type="compositionally biased region" description="Polar residues" evidence="1">
    <location>
        <begin position="88"/>
        <end position="97"/>
    </location>
</feature>
<feature type="transmembrane region" description="Helical" evidence="2">
    <location>
        <begin position="134"/>
        <end position="158"/>
    </location>
</feature>
<dbReference type="Proteomes" id="UP000186168">
    <property type="component" value="Unassembled WGS sequence"/>
</dbReference>